<dbReference type="EMBL" id="BGPR01135790">
    <property type="protein sequence ID" value="GBN56429.1"/>
    <property type="molecule type" value="Genomic_DNA"/>
</dbReference>
<gene>
    <name evidence="2" type="ORF">AVEN_156024_1</name>
    <name evidence="3" type="ORF">AVEN_172888_1</name>
    <name evidence="4" type="ORF">AVEN_212790_1</name>
    <name evidence="5" type="ORF">AVEN_222048_1</name>
</gene>
<feature type="compositionally biased region" description="Basic and acidic residues" evidence="1">
    <location>
        <begin position="1"/>
        <end position="16"/>
    </location>
</feature>
<keyword evidence="6" id="KW-1185">Reference proteome</keyword>
<dbReference type="EMBL" id="BGPR01135789">
    <property type="protein sequence ID" value="GBN56427.1"/>
    <property type="molecule type" value="Genomic_DNA"/>
</dbReference>
<dbReference type="EMBL" id="BGPR01135787">
    <property type="protein sequence ID" value="GBN56426.1"/>
    <property type="molecule type" value="Genomic_DNA"/>
</dbReference>
<proteinExistence type="predicted"/>
<feature type="region of interest" description="Disordered" evidence="1">
    <location>
        <begin position="1"/>
        <end position="22"/>
    </location>
</feature>
<reference evidence="5 6" key="1">
    <citation type="journal article" date="2019" name="Sci. Rep.">
        <title>Orb-weaving spider Araneus ventricosus genome elucidates the spidroin gene catalogue.</title>
        <authorList>
            <person name="Kono N."/>
            <person name="Nakamura H."/>
            <person name="Ohtoshi R."/>
            <person name="Moran D.A.P."/>
            <person name="Shinohara A."/>
            <person name="Yoshida Y."/>
            <person name="Fujiwara M."/>
            <person name="Mori M."/>
            <person name="Tomita M."/>
            <person name="Arakawa K."/>
        </authorList>
    </citation>
    <scope>NUCLEOTIDE SEQUENCE [LARGE SCALE GENOMIC DNA]</scope>
</reference>
<evidence type="ECO:0000256" key="1">
    <source>
        <dbReference type="SAM" id="MobiDB-lite"/>
    </source>
</evidence>
<evidence type="ECO:0000313" key="4">
    <source>
        <dbReference type="EMBL" id="GBN56427.1"/>
    </source>
</evidence>
<protein>
    <submittedName>
        <fullName evidence="5">Uncharacterized protein</fullName>
    </submittedName>
</protein>
<dbReference type="Proteomes" id="UP000499080">
    <property type="component" value="Unassembled WGS sequence"/>
</dbReference>
<evidence type="ECO:0000313" key="2">
    <source>
        <dbReference type="EMBL" id="GBN56414.1"/>
    </source>
</evidence>
<comment type="caution">
    <text evidence="5">The sequence shown here is derived from an EMBL/GenBank/DDBJ whole genome shotgun (WGS) entry which is preliminary data.</text>
</comment>
<evidence type="ECO:0000313" key="6">
    <source>
        <dbReference type="Proteomes" id="UP000499080"/>
    </source>
</evidence>
<name>A0A4Y2PYW2_ARAVE</name>
<evidence type="ECO:0000313" key="3">
    <source>
        <dbReference type="EMBL" id="GBN56426.1"/>
    </source>
</evidence>
<dbReference type="EMBL" id="BGPR01135783">
    <property type="protein sequence ID" value="GBN56414.1"/>
    <property type="molecule type" value="Genomic_DNA"/>
</dbReference>
<organism evidence="5 6">
    <name type="scientific">Araneus ventricosus</name>
    <name type="common">Orbweaver spider</name>
    <name type="synonym">Epeira ventricosa</name>
    <dbReference type="NCBI Taxonomy" id="182803"/>
    <lineage>
        <taxon>Eukaryota</taxon>
        <taxon>Metazoa</taxon>
        <taxon>Ecdysozoa</taxon>
        <taxon>Arthropoda</taxon>
        <taxon>Chelicerata</taxon>
        <taxon>Arachnida</taxon>
        <taxon>Araneae</taxon>
        <taxon>Araneomorphae</taxon>
        <taxon>Entelegynae</taxon>
        <taxon>Araneoidea</taxon>
        <taxon>Araneidae</taxon>
        <taxon>Araneus</taxon>
    </lineage>
</organism>
<evidence type="ECO:0000313" key="5">
    <source>
        <dbReference type="EMBL" id="GBN56429.1"/>
    </source>
</evidence>
<dbReference type="AlphaFoldDB" id="A0A4Y2PYW2"/>
<sequence length="111" mass="12651">MRPKDQRSKRTRDAAELARQCENSETFPNSADILNQIQQLQMQLEVLKNCQLPQQSSQIDPNIAAVLTTLMQSQKQLLERQINSPNVIQITSINDTENSIEIFQGNIVDNE</sequence>
<accession>A0A4Y2PYW2</accession>